<evidence type="ECO:0000256" key="1">
    <source>
        <dbReference type="ARBA" id="ARBA00004604"/>
    </source>
</evidence>
<sequence>MSKDAASPSKDARRKSKSSDSSSKKSKTSSTTVASSSSDASISVSKGKAKAQLKIKGSENGFKQLSESGAAFASFADYNPAPSTKFSLYRADGLPDETGARPEEGDERLLLAGETDTIAYVGNNFEFGSCAEARGYTGEYMVGIYDPSSSSVTLCAVPAFQVARSIKANSSLSSISSTRTFADYNEMTMARRALGDAFGNRKQKANARNQDRMKVDTANMEVILDDFTGGIQDNLASLPSLDEVLASSTSSRPMPPANLEAKHPAEAYRISDLIPTDIFKSLPIQKLIDSVDDIEALKELIPYSREFPAWIWSRLVDNLQRSSYLSDSSSGKKHTTFDDDDDDDAIKPANGGADGEDVLMMPVLGATEDKEDAKDKVRMAYYMSLLWYIQSHPKSVSQKGKLISSLKLDGEDANKRIIKAILNTFTETPANSDRAVMSAFHSTKVLAYICALALHLDNFSVDHGKLARNCNIAPATLRELFRTLGCTSAVVGGEKRMVLKTPFTLPQPRKGKAGERK</sequence>
<dbReference type="eggNOG" id="KOG4183">
    <property type="taxonomic scope" value="Eukaryota"/>
</dbReference>
<dbReference type="OrthoDB" id="532500at2759"/>
<name>I2FXC5_USTHO</name>
<dbReference type="InterPro" id="IPR009668">
    <property type="entry name" value="RNA_pol-assoc_fac_A49-like"/>
</dbReference>
<evidence type="ECO:0000256" key="2">
    <source>
        <dbReference type="ARBA" id="ARBA00009430"/>
    </source>
</evidence>
<organism evidence="7 8">
    <name type="scientific">Ustilago hordei</name>
    <name type="common">Barley covered smut fungus</name>
    <dbReference type="NCBI Taxonomy" id="120017"/>
    <lineage>
        <taxon>Eukaryota</taxon>
        <taxon>Fungi</taxon>
        <taxon>Dikarya</taxon>
        <taxon>Basidiomycota</taxon>
        <taxon>Ustilaginomycotina</taxon>
        <taxon>Ustilaginomycetes</taxon>
        <taxon>Ustilaginales</taxon>
        <taxon>Ustilaginaceae</taxon>
        <taxon>Ustilago</taxon>
    </lineage>
</organism>
<dbReference type="AlphaFoldDB" id="I2FXC5"/>
<dbReference type="HOGENOM" id="CLU_034953_2_1_1"/>
<dbReference type="EMBL" id="CAGI01000165">
    <property type="protein sequence ID" value="CCF51568.1"/>
    <property type="molecule type" value="Genomic_DNA"/>
</dbReference>
<evidence type="ECO:0000256" key="6">
    <source>
        <dbReference type="SAM" id="MobiDB-lite"/>
    </source>
</evidence>
<keyword evidence="8" id="KW-1185">Reference proteome</keyword>
<dbReference type="PANTHER" id="PTHR14440">
    <property type="entry name" value="DNA-DIRECTED RNA POLYMERASE I SUBUNIT RPA49"/>
    <property type="match status" value="1"/>
</dbReference>
<keyword evidence="5" id="KW-0539">Nucleus</keyword>
<evidence type="ECO:0000256" key="3">
    <source>
        <dbReference type="ARBA" id="ARBA00022478"/>
    </source>
</evidence>
<comment type="caution">
    <text evidence="7">The sequence shown here is derived from an EMBL/GenBank/DDBJ whole genome shotgun (WGS) entry which is preliminary data.</text>
</comment>
<dbReference type="GO" id="GO:0005730">
    <property type="term" value="C:nucleolus"/>
    <property type="evidence" value="ECO:0007669"/>
    <property type="project" value="UniProtKB-SubCell"/>
</dbReference>
<dbReference type="GO" id="GO:0006351">
    <property type="term" value="P:DNA-templated transcription"/>
    <property type="evidence" value="ECO:0007669"/>
    <property type="project" value="InterPro"/>
</dbReference>
<dbReference type="GO" id="GO:0000428">
    <property type="term" value="C:DNA-directed RNA polymerase complex"/>
    <property type="evidence" value="ECO:0007669"/>
    <property type="project" value="UniProtKB-KW"/>
</dbReference>
<feature type="region of interest" description="Disordered" evidence="6">
    <location>
        <begin position="324"/>
        <end position="354"/>
    </location>
</feature>
<evidence type="ECO:0000313" key="8">
    <source>
        <dbReference type="Proteomes" id="UP000006174"/>
    </source>
</evidence>
<protein>
    <submittedName>
        <fullName evidence="7">Related to RPA49-49 kD subunit of DNA-directed RNA polymerase I</fullName>
    </submittedName>
</protein>
<proteinExistence type="inferred from homology"/>
<comment type="subcellular location">
    <subcellularLocation>
        <location evidence="1">Nucleus</location>
        <location evidence="1">Nucleolus</location>
    </subcellularLocation>
</comment>
<accession>I2FXC5</accession>
<dbReference type="Pfam" id="PF06870">
    <property type="entry name" value="RNA_pol_I_A49"/>
    <property type="match status" value="2"/>
</dbReference>
<dbReference type="GO" id="GO:0003677">
    <property type="term" value="F:DNA binding"/>
    <property type="evidence" value="ECO:0007669"/>
    <property type="project" value="InterPro"/>
</dbReference>
<gene>
    <name evidence="7" type="ORF">UHOR_05513</name>
</gene>
<evidence type="ECO:0000256" key="5">
    <source>
        <dbReference type="ARBA" id="ARBA00023242"/>
    </source>
</evidence>
<feature type="region of interest" description="Disordered" evidence="6">
    <location>
        <begin position="1"/>
        <end position="47"/>
    </location>
</feature>
<comment type="similarity">
    <text evidence="2">Belongs to the eukaryotic RPA49/POLR1E RNA polymerase subunit family.</text>
</comment>
<dbReference type="STRING" id="1128400.I2FXC5"/>
<dbReference type="OMA" id="FPAWIWS"/>
<feature type="compositionally biased region" description="Low complexity" evidence="6">
    <location>
        <begin position="28"/>
        <end position="46"/>
    </location>
</feature>
<reference evidence="7 8" key="1">
    <citation type="journal article" date="2012" name="Plant Cell">
        <title>Genome comparison of barley and maize smut fungi reveals targeted loss of RNA silencing components and species-specific presence of transposable elements.</title>
        <authorList>
            <person name="Laurie J.D."/>
            <person name="Ali S."/>
            <person name="Linning R."/>
            <person name="Mannhaupt G."/>
            <person name="Wong P."/>
            <person name="Gueldener U."/>
            <person name="Muensterkoetter M."/>
            <person name="Moore R."/>
            <person name="Kahmann R."/>
            <person name="Bakkeren G."/>
            <person name="Schirawski J."/>
        </authorList>
    </citation>
    <scope>NUCLEOTIDE SEQUENCE [LARGE SCALE GENOMIC DNA]</scope>
    <source>
        <strain evidence="8">Uh4875-4</strain>
    </source>
</reference>
<evidence type="ECO:0000313" key="7">
    <source>
        <dbReference type="EMBL" id="CCF51568.1"/>
    </source>
</evidence>
<keyword evidence="3 7" id="KW-0240">DNA-directed RNA polymerase</keyword>
<keyword evidence="4" id="KW-0804">Transcription</keyword>
<evidence type="ECO:0000256" key="4">
    <source>
        <dbReference type="ARBA" id="ARBA00023163"/>
    </source>
</evidence>
<dbReference type="Proteomes" id="UP000006174">
    <property type="component" value="Unassembled WGS sequence"/>
</dbReference>